<protein>
    <submittedName>
        <fullName evidence="2">Uncharacterized protein</fullName>
    </submittedName>
</protein>
<dbReference type="AlphaFoldDB" id="A0A9Q0EHW9"/>
<feature type="region of interest" description="Disordered" evidence="1">
    <location>
        <begin position="1"/>
        <end position="177"/>
    </location>
</feature>
<name>A0A9Q0EHW9_9TELE</name>
<proteinExistence type="predicted"/>
<evidence type="ECO:0000256" key="1">
    <source>
        <dbReference type="SAM" id="MobiDB-lite"/>
    </source>
</evidence>
<organism evidence="2 3">
    <name type="scientific">Muraenolepis orangiensis</name>
    <name type="common">Patagonian moray cod</name>
    <dbReference type="NCBI Taxonomy" id="630683"/>
    <lineage>
        <taxon>Eukaryota</taxon>
        <taxon>Metazoa</taxon>
        <taxon>Chordata</taxon>
        <taxon>Craniata</taxon>
        <taxon>Vertebrata</taxon>
        <taxon>Euteleostomi</taxon>
        <taxon>Actinopterygii</taxon>
        <taxon>Neopterygii</taxon>
        <taxon>Teleostei</taxon>
        <taxon>Neoteleostei</taxon>
        <taxon>Acanthomorphata</taxon>
        <taxon>Zeiogadaria</taxon>
        <taxon>Gadariae</taxon>
        <taxon>Gadiformes</taxon>
        <taxon>Muraenolepidoidei</taxon>
        <taxon>Muraenolepididae</taxon>
        <taxon>Muraenolepis</taxon>
    </lineage>
</organism>
<dbReference type="OrthoDB" id="8921675at2759"/>
<feature type="compositionally biased region" description="Low complexity" evidence="1">
    <location>
        <begin position="147"/>
        <end position="169"/>
    </location>
</feature>
<evidence type="ECO:0000313" key="2">
    <source>
        <dbReference type="EMBL" id="KAJ3607650.1"/>
    </source>
</evidence>
<reference evidence="2" key="1">
    <citation type="submission" date="2022-07" db="EMBL/GenBank/DDBJ databases">
        <title>Chromosome-level genome of Muraenolepis orangiensis.</title>
        <authorList>
            <person name="Kim J."/>
        </authorList>
    </citation>
    <scope>NUCLEOTIDE SEQUENCE</scope>
    <source>
        <strain evidence="2">KU_S4_2022</strain>
        <tissue evidence="2">Muscle</tissue>
    </source>
</reference>
<feature type="region of interest" description="Disordered" evidence="1">
    <location>
        <begin position="215"/>
        <end position="250"/>
    </location>
</feature>
<gene>
    <name evidence="2" type="ORF">NHX12_024701</name>
</gene>
<accession>A0A9Q0EHW9</accession>
<comment type="caution">
    <text evidence="2">The sequence shown here is derived from an EMBL/GenBank/DDBJ whole genome shotgun (WGS) entry which is preliminary data.</text>
</comment>
<dbReference type="Proteomes" id="UP001148018">
    <property type="component" value="Unassembled WGS sequence"/>
</dbReference>
<dbReference type="EMBL" id="JANIIK010000040">
    <property type="protein sequence ID" value="KAJ3607650.1"/>
    <property type="molecule type" value="Genomic_DNA"/>
</dbReference>
<keyword evidence="3" id="KW-1185">Reference proteome</keyword>
<sequence>MTSSSSSDKASQRRAPGKESPMKDLLTQTKREKASRLSLAPVSESPPLKSESESFSSPESMSRPTSSKKKTQRPSPPSTASSTLRETAGSEPVTTGPLKQAHPEPRPIWSDQQLPEAVVPATDGPTSTTRREAGKKQPAPEAKLQGASKSKAMSSQSLSSTEMSHLSGSRIPFGGDLRTDLGTPTTLVEDGVIQNVNGAPAWATVQNVKDTLRRSKGVAPPGKLSSLDRFPTSGRPAGTPVGGPLSVSREPAVRSANSIEWSVPSTPLSNQLSDTSSQVGELSPIKRVSTFHPEKEGFLQAGTISPSPCGITPQDPALQSSLTSTASLLGSVEGLIKRHGYDTALLLPASSVTRPTEGTSASASSSSSLRHPHPYFLVNLSDQMIVKDPEVHIRNLKLTNAIAGNLAGRGLGQVRLGELPLWLAVHAPSRPREAVEALKRGQHTIPS</sequence>
<feature type="compositionally biased region" description="Low complexity" evidence="1">
    <location>
        <begin position="43"/>
        <end position="65"/>
    </location>
</feature>
<evidence type="ECO:0000313" key="3">
    <source>
        <dbReference type="Proteomes" id="UP001148018"/>
    </source>
</evidence>